<dbReference type="Pfam" id="PF15683">
    <property type="entry name" value="TDRP"/>
    <property type="match status" value="1"/>
</dbReference>
<dbReference type="GO" id="GO:0005829">
    <property type="term" value="C:cytosol"/>
    <property type="evidence" value="ECO:0007669"/>
    <property type="project" value="TreeGrafter"/>
</dbReference>
<dbReference type="PANTHER" id="PTHR35663">
    <property type="entry name" value="TESTIS DEVELOPMENT-RELATED PROTEIN-RELATED"/>
    <property type="match status" value="1"/>
</dbReference>
<name>A0A8B7VVQ2_CASCN</name>
<evidence type="ECO:0000313" key="1">
    <source>
        <dbReference type="Proteomes" id="UP001732720"/>
    </source>
</evidence>
<evidence type="ECO:0000313" key="2">
    <source>
        <dbReference type="RefSeq" id="XP_020036011.2"/>
    </source>
</evidence>
<dbReference type="AlphaFoldDB" id="A0A8B7VVQ2"/>
<dbReference type="KEGG" id="ccan:109697050"/>
<gene>
    <name evidence="2" type="primary">Tdrp</name>
</gene>
<dbReference type="RefSeq" id="XP_020036011.2">
    <property type="nucleotide sequence ID" value="XM_020180422.2"/>
</dbReference>
<dbReference type="GO" id="GO:0005634">
    <property type="term" value="C:nucleus"/>
    <property type="evidence" value="ECO:0007669"/>
    <property type="project" value="TreeGrafter"/>
</dbReference>
<dbReference type="Proteomes" id="UP001732720">
    <property type="component" value="Chromosome 14"/>
</dbReference>
<accession>A0A8B7VVQ2</accession>
<keyword evidence="1" id="KW-1185">Reference proteome</keyword>
<sequence>MWKLSRSRVLLDEPPEEEDSLQGPLPTTAAAPAQGQGASFRGWKEVTSLFNKDDEQHLLERCKSPKSKVANLRLKEELKLEKKSGFWDSLVLKQNSQSKKADEIEGWEPPRFGPEDVAADVGDALSDCAPWSGWEDDTKGSTKYTSLASSTSSSRWSLRSAGKLVNIRRHSKGHLTDTHEELLIHPSIHPSHLLLIFLSIYPSLRPVYSSSCPSTHLSVHPPAFFKVKFTS</sequence>
<organism evidence="2">
    <name type="scientific">Castor canadensis</name>
    <name type="common">American beaver</name>
    <dbReference type="NCBI Taxonomy" id="51338"/>
    <lineage>
        <taxon>Eukaryota</taxon>
        <taxon>Metazoa</taxon>
        <taxon>Chordata</taxon>
        <taxon>Craniata</taxon>
        <taxon>Vertebrata</taxon>
        <taxon>Euteleostomi</taxon>
        <taxon>Mammalia</taxon>
        <taxon>Eutheria</taxon>
        <taxon>Euarchontoglires</taxon>
        <taxon>Glires</taxon>
        <taxon>Rodentia</taxon>
        <taxon>Castorimorpha</taxon>
        <taxon>Castoridae</taxon>
        <taxon>Castor</taxon>
    </lineage>
</organism>
<dbReference type="GO" id="GO:0007283">
    <property type="term" value="P:spermatogenesis"/>
    <property type="evidence" value="ECO:0007669"/>
    <property type="project" value="InterPro"/>
</dbReference>
<dbReference type="CTD" id="157695"/>
<dbReference type="InterPro" id="IPR031399">
    <property type="entry name" value="TDRP"/>
</dbReference>
<protein>
    <submittedName>
        <fullName evidence="2">Testis development-related protein</fullName>
    </submittedName>
</protein>
<reference evidence="2" key="1">
    <citation type="submission" date="2025-08" db="UniProtKB">
        <authorList>
            <consortium name="RefSeq"/>
        </authorList>
    </citation>
    <scope>IDENTIFICATION</scope>
</reference>
<proteinExistence type="predicted"/>
<dbReference type="GeneID" id="109697050"/>
<dbReference type="PANTHER" id="PTHR35663:SF1">
    <property type="entry name" value="TESTIS DEVELOPMENT-RELATED PROTEIN"/>
    <property type="match status" value="1"/>
</dbReference>
<dbReference type="OrthoDB" id="9634112at2759"/>